<evidence type="ECO:0000256" key="1">
    <source>
        <dbReference type="ARBA" id="ARBA00007118"/>
    </source>
</evidence>
<evidence type="ECO:0000259" key="4">
    <source>
        <dbReference type="Pfam" id="PF00881"/>
    </source>
</evidence>
<keyword evidence="2" id="KW-0560">Oxidoreductase</keyword>
<name>A0ABN2QCJ4_9ACTN</name>
<keyword evidence="6" id="KW-1185">Reference proteome</keyword>
<comment type="caution">
    <text evidence="5">The sequence shown here is derived from an EMBL/GenBank/DDBJ whole genome shotgun (WGS) entry which is preliminary data.</text>
</comment>
<evidence type="ECO:0000256" key="3">
    <source>
        <dbReference type="SAM" id="MobiDB-lite"/>
    </source>
</evidence>
<evidence type="ECO:0000313" key="6">
    <source>
        <dbReference type="Proteomes" id="UP001500571"/>
    </source>
</evidence>
<dbReference type="PANTHER" id="PTHR43673:SF10">
    <property type="entry name" value="NADH DEHYDROGENASE_NAD(P)H NITROREDUCTASE XCC3605-RELATED"/>
    <property type="match status" value="1"/>
</dbReference>
<dbReference type="CDD" id="cd02062">
    <property type="entry name" value="Nitro_FMN_reductase"/>
    <property type="match status" value="1"/>
</dbReference>
<organism evidence="5 6">
    <name type="scientific">Nocardioides panacihumi</name>
    <dbReference type="NCBI Taxonomy" id="400774"/>
    <lineage>
        <taxon>Bacteria</taxon>
        <taxon>Bacillati</taxon>
        <taxon>Actinomycetota</taxon>
        <taxon>Actinomycetes</taxon>
        <taxon>Propionibacteriales</taxon>
        <taxon>Nocardioidaceae</taxon>
        <taxon>Nocardioides</taxon>
    </lineage>
</organism>
<dbReference type="SUPFAM" id="SSF55469">
    <property type="entry name" value="FMN-dependent nitroreductase-like"/>
    <property type="match status" value="1"/>
</dbReference>
<feature type="region of interest" description="Disordered" evidence="3">
    <location>
        <begin position="1"/>
        <end position="21"/>
    </location>
</feature>
<sequence length="202" mass="22231">MESASLRRKPRDEKAARQTVATTALQAQDGIVETWDALRARRNVRQFTQERVPDEALDRILDAGRRAPSAGNWQPWDFVVVTDREQLVELAKVWQGARHVAGAAAAIAIVAPEPQDEQQAALLQYDLGQATYAMTVAAADLGVGTGHAAASDQDRARAVLGLPEGRFLAYVLSVGYPSDKPLAVIERLNRRPFDEVVHRGRW</sequence>
<comment type="similarity">
    <text evidence="1">Belongs to the nitroreductase family.</text>
</comment>
<dbReference type="Proteomes" id="UP001500571">
    <property type="component" value="Unassembled WGS sequence"/>
</dbReference>
<accession>A0ABN2QCJ4</accession>
<gene>
    <name evidence="5" type="ORF">GCM10009798_06070</name>
</gene>
<feature type="domain" description="Nitroreductase" evidence="4">
    <location>
        <begin position="38"/>
        <end position="94"/>
    </location>
</feature>
<dbReference type="InterPro" id="IPR029479">
    <property type="entry name" value="Nitroreductase"/>
</dbReference>
<dbReference type="EMBL" id="BAAAPB010000001">
    <property type="protein sequence ID" value="GAA1949651.1"/>
    <property type="molecule type" value="Genomic_DNA"/>
</dbReference>
<feature type="domain" description="Nitroreductase" evidence="4">
    <location>
        <begin position="103"/>
        <end position="176"/>
    </location>
</feature>
<dbReference type="Pfam" id="PF00881">
    <property type="entry name" value="Nitroreductase"/>
    <property type="match status" value="2"/>
</dbReference>
<dbReference type="InterPro" id="IPR000415">
    <property type="entry name" value="Nitroreductase-like"/>
</dbReference>
<protein>
    <submittedName>
        <fullName evidence="5">Nitroreductase family protein</fullName>
    </submittedName>
</protein>
<evidence type="ECO:0000313" key="5">
    <source>
        <dbReference type="EMBL" id="GAA1949651.1"/>
    </source>
</evidence>
<evidence type="ECO:0000256" key="2">
    <source>
        <dbReference type="ARBA" id="ARBA00023002"/>
    </source>
</evidence>
<reference evidence="5 6" key="1">
    <citation type="journal article" date="2019" name="Int. J. Syst. Evol. Microbiol.">
        <title>The Global Catalogue of Microorganisms (GCM) 10K type strain sequencing project: providing services to taxonomists for standard genome sequencing and annotation.</title>
        <authorList>
            <consortium name="The Broad Institute Genomics Platform"/>
            <consortium name="The Broad Institute Genome Sequencing Center for Infectious Disease"/>
            <person name="Wu L."/>
            <person name="Ma J."/>
        </authorList>
    </citation>
    <scope>NUCLEOTIDE SEQUENCE [LARGE SCALE GENOMIC DNA]</scope>
    <source>
        <strain evidence="5 6">JCM 15309</strain>
    </source>
</reference>
<dbReference type="Gene3D" id="3.40.109.10">
    <property type="entry name" value="NADH Oxidase"/>
    <property type="match status" value="1"/>
</dbReference>
<dbReference type="PANTHER" id="PTHR43673">
    <property type="entry name" value="NAD(P)H NITROREDUCTASE YDGI-RELATED"/>
    <property type="match status" value="1"/>
</dbReference>
<proteinExistence type="inferred from homology"/>